<reference evidence="2 3" key="1">
    <citation type="submission" date="2018-07" db="EMBL/GenBank/DDBJ databases">
        <title>Genomic Encyclopedia of Type Strains, Phase IV (KMG-IV): sequencing the most valuable type-strain genomes for metagenomic binning, comparative biology and taxonomic classification.</title>
        <authorList>
            <person name="Goeker M."/>
        </authorList>
    </citation>
    <scope>NUCLEOTIDE SEQUENCE [LARGE SCALE GENOMIC DNA]</scope>
    <source>
        <strain evidence="2 3">DSM 21634</strain>
    </source>
</reference>
<dbReference type="InterPro" id="IPR037026">
    <property type="entry name" value="Vgr_OB-fold_dom_sf"/>
</dbReference>
<dbReference type="AlphaFoldDB" id="A0A368YE43"/>
<dbReference type="NCBIfam" id="TIGR01646">
    <property type="entry name" value="vgr_GE"/>
    <property type="match status" value="1"/>
</dbReference>
<protein>
    <submittedName>
        <fullName evidence="2">Rhs element Vgr protein</fullName>
    </submittedName>
</protein>
<dbReference type="OrthoDB" id="1907165at2"/>
<dbReference type="RefSeq" id="WP_114466516.1">
    <property type="nucleotide sequence ID" value="NZ_QPJK01000001.1"/>
</dbReference>
<evidence type="ECO:0000313" key="3">
    <source>
        <dbReference type="Proteomes" id="UP000252884"/>
    </source>
</evidence>
<name>A0A368YE43_9BURK</name>
<dbReference type="SUPFAM" id="SSF69349">
    <property type="entry name" value="Phage fibre proteins"/>
    <property type="match status" value="1"/>
</dbReference>
<evidence type="ECO:0000259" key="1">
    <source>
        <dbReference type="Pfam" id="PF04717"/>
    </source>
</evidence>
<sequence length="596" mass="63457">MPAVSPMENAEGVVRVQLYADGVALDESVQMMSVSVRRAVNSVPSARIELLDGDMPERSFPVSDGEHFKPGVVLAIHAGYGDDLKPLFEGIVVRHGVQIRGDNEARLVIECRDRAVRMTVGRRNANFIDQSDSDIITTLAQGHAMDIDVDATGASHREIAQHYCSDWDFMLSRADANGLLVVATDGKLAVKAPVDRAAALAVTYGQDLIDFHADIDARGQYASAQAFSWDMKTQAAVEGTESRPATLPLQGDLDSATLAQVVGLATYRLQSGAPQAAETLQQWAKALQLKAGLARLRGRMRFQGSALALVGGLIELVGVGKRFSGKVFVTGLHHEIGDGAWTTEAEFGLSPDWFVERTDVAAPPGAGLLPGVHGMQVGVVMKLDADPAGEVRVQVGVPVLQARTAGIWARLMQFHGSSSFGAFFLPEVGDEVVLGYFADDPSHPVVLGSLYSSKRPPPYPLEARNDIKAIVTRCKSKIEFQETDHIITVTTPQNNKIVINDKLKSIVLQDETGNMVEMAPGGITLDSPKDILINAKGNITLKALRNIAASATADVTVDGMNVNCAAQVGLKATGNASAELSAAGQTVVKGAIVMIN</sequence>
<dbReference type="InterPro" id="IPR006533">
    <property type="entry name" value="T6SS_Vgr_RhsGE"/>
</dbReference>
<keyword evidence="3" id="KW-1185">Reference proteome</keyword>
<evidence type="ECO:0000313" key="2">
    <source>
        <dbReference type="EMBL" id="RCW76454.1"/>
    </source>
</evidence>
<dbReference type="InterPro" id="IPR006531">
    <property type="entry name" value="Gp5/Vgr_OB"/>
</dbReference>
<proteinExistence type="predicted"/>
<organism evidence="2 3">
    <name type="scientific">Pseudorhodoferax soli</name>
    <dbReference type="NCBI Taxonomy" id="545864"/>
    <lineage>
        <taxon>Bacteria</taxon>
        <taxon>Pseudomonadati</taxon>
        <taxon>Pseudomonadota</taxon>
        <taxon>Betaproteobacteria</taxon>
        <taxon>Burkholderiales</taxon>
        <taxon>Comamonadaceae</taxon>
    </lineage>
</organism>
<dbReference type="Proteomes" id="UP000252884">
    <property type="component" value="Unassembled WGS sequence"/>
</dbReference>
<gene>
    <name evidence="2" type="ORF">DES41_1011060</name>
</gene>
<comment type="caution">
    <text evidence="2">The sequence shown here is derived from an EMBL/GenBank/DDBJ whole genome shotgun (WGS) entry which is preliminary data.</text>
</comment>
<dbReference type="SUPFAM" id="SSF69255">
    <property type="entry name" value="gp5 N-terminal domain-like"/>
    <property type="match status" value="1"/>
</dbReference>
<dbReference type="SUPFAM" id="SSF69279">
    <property type="entry name" value="Phage tail proteins"/>
    <property type="match status" value="1"/>
</dbReference>
<feature type="domain" description="Gp5/Type VI secretion system Vgr protein OB-fold" evidence="1">
    <location>
        <begin position="377"/>
        <end position="451"/>
    </location>
</feature>
<accession>A0A368YE43</accession>
<dbReference type="Gene3D" id="2.40.50.230">
    <property type="entry name" value="Gp5 N-terminal domain"/>
    <property type="match status" value="1"/>
</dbReference>
<dbReference type="Pfam" id="PF04717">
    <property type="entry name" value="Phage_base_V"/>
    <property type="match status" value="1"/>
</dbReference>
<dbReference type="EMBL" id="QPJK01000001">
    <property type="protein sequence ID" value="RCW76454.1"/>
    <property type="molecule type" value="Genomic_DNA"/>
</dbReference>